<evidence type="ECO:0000313" key="2">
    <source>
        <dbReference type="Proteomes" id="UP000002038"/>
    </source>
</evidence>
<dbReference type="KEGG" id="bgh:BDBG_03222"/>
<dbReference type="Proteomes" id="UP000002038">
    <property type="component" value="Unassembled WGS sequence"/>
</dbReference>
<dbReference type="AlphaFoldDB" id="A0A179UH97"/>
<dbReference type="VEuPathDB" id="FungiDB:BDBG_03222"/>
<dbReference type="EMBL" id="GG657452">
    <property type="protein sequence ID" value="OAT07123.1"/>
    <property type="molecule type" value="Genomic_DNA"/>
</dbReference>
<name>A0A179UH97_BLAGS</name>
<dbReference type="GeneID" id="8505508"/>
<evidence type="ECO:0000313" key="1">
    <source>
        <dbReference type="EMBL" id="OAT07123.1"/>
    </source>
</evidence>
<accession>A0A179UH97</accession>
<keyword evidence="2" id="KW-1185">Reference proteome</keyword>
<gene>
    <name evidence="1" type="ORF">BDBG_03222</name>
</gene>
<sequence>MPGIEWTDKEKAFAVHLASAGIIHNTITTLITKRGPQQRSKSGVDYAIGRLKDEHLTLRSPHQWNCGYAAEWVRSLISDAGIHPGFLKLTDEENSIIKQAQPKLTLPHYYLQANTYTEPPACPEPAEDSLFE</sequence>
<dbReference type="RefSeq" id="XP_002626058.1">
    <property type="nucleotide sequence ID" value="XM_002626012.1"/>
</dbReference>
<protein>
    <submittedName>
        <fullName evidence="1">Uncharacterized protein</fullName>
    </submittedName>
</protein>
<reference evidence="2" key="1">
    <citation type="journal article" date="2015" name="PLoS Genet.">
        <title>The dynamic genome and transcriptome of the human fungal pathogen Blastomyces and close relative Emmonsia.</title>
        <authorList>
            <person name="Munoz J.F."/>
            <person name="Gauthier G.M."/>
            <person name="Desjardins C.A."/>
            <person name="Gallo J.E."/>
            <person name="Holder J."/>
            <person name="Sullivan T.D."/>
            <person name="Marty A.J."/>
            <person name="Carmen J.C."/>
            <person name="Chen Z."/>
            <person name="Ding L."/>
            <person name="Gujja S."/>
            <person name="Magrini V."/>
            <person name="Misas E."/>
            <person name="Mitreva M."/>
            <person name="Priest M."/>
            <person name="Saif S."/>
            <person name="Whiston E.A."/>
            <person name="Young S."/>
            <person name="Zeng Q."/>
            <person name="Goldman W.E."/>
            <person name="Mardis E.R."/>
            <person name="Taylor J.W."/>
            <person name="McEwen J.G."/>
            <person name="Clay O.K."/>
            <person name="Klein B.S."/>
            <person name="Cuomo C.A."/>
        </authorList>
    </citation>
    <scope>NUCLEOTIDE SEQUENCE [LARGE SCALE GENOMIC DNA]</scope>
    <source>
        <strain evidence="2">SLH14081</strain>
    </source>
</reference>
<proteinExistence type="predicted"/>
<organism evidence="1 2">
    <name type="scientific">Blastomyces gilchristii (strain SLH14081)</name>
    <name type="common">Blastomyces dermatitidis</name>
    <dbReference type="NCBI Taxonomy" id="559298"/>
    <lineage>
        <taxon>Eukaryota</taxon>
        <taxon>Fungi</taxon>
        <taxon>Dikarya</taxon>
        <taxon>Ascomycota</taxon>
        <taxon>Pezizomycotina</taxon>
        <taxon>Eurotiomycetes</taxon>
        <taxon>Eurotiomycetidae</taxon>
        <taxon>Onygenales</taxon>
        <taxon>Ajellomycetaceae</taxon>
        <taxon>Blastomyces</taxon>
    </lineage>
</organism>